<comment type="caution">
    <text evidence="1">The sequence shown here is derived from an EMBL/GenBank/DDBJ whole genome shotgun (WGS) entry which is preliminary data.</text>
</comment>
<gene>
    <name evidence="1" type="ORF">PoB_005096600</name>
</gene>
<dbReference type="Proteomes" id="UP000735302">
    <property type="component" value="Unassembled WGS sequence"/>
</dbReference>
<sequence length="129" mass="14861">MFTWKQNTVCAGVSEVSSLVAWIRFAWMLLSLLPSNHVHRQRRSDGKARKMQNFVRESWIQDPFLRRQGSKDAKLRQGILDPGSISFWIHWACFACQFDPPDLLVRIGQTTIPFVIAVFVPFGILDKVT</sequence>
<organism evidence="1 2">
    <name type="scientific">Plakobranchus ocellatus</name>
    <dbReference type="NCBI Taxonomy" id="259542"/>
    <lineage>
        <taxon>Eukaryota</taxon>
        <taxon>Metazoa</taxon>
        <taxon>Spiralia</taxon>
        <taxon>Lophotrochozoa</taxon>
        <taxon>Mollusca</taxon>
        <taxon>Gastropoda</taxon>
        <taxon>Heterobranchia</taxon>
        <taxon>Euthyneura</taxon>
        <taxon>Panpulmonata</taxon>
        <taxon>Sacoglossa</taxon>
        <taxon>Placobranchoidea</taxon>
        <taxon>Plakobranchidae</taxon>
        <taxon>Plakobranchus</taxon>
    </lineage>
</organism>
<name>A0AAV4BME1_9GAST</name>
<evidence type="ECO:0000313" key="1">
    <source>
        <dbReference type="EMBL" id="GFO24461.1"/>
    </source>
</evidence>
<dbReference type="AlphaFoldDB" id="A0AAV4BME1"/>
<dbReference type="EMBL" id="BLXT01005617">
    <property type="protein sequence ID" value="GFO24461.1"/>
    <property type="molecule type" value="Genomic_DNA"/>
</dbReference>
<protein>
    <submittedName>
        <fullName evidence="1">Uncharacterized protein</fullName>
    </submittedName>
</protein>
<evidence type="ECO:0000313" key="2">
    <source>
        <dbReference type="Proteomes" id="UP000735302"/>
    </source>
</evidence>
<proteinExistence type="predicted"/>
<reference evidence="1 2" key="1">
    <citation type="journal article" date="2021" name="Elife">
        <title>Chloroplast acquisition without the gene transfer in kleptoplastic sea slugs, Plakobranchus ocellatus.</title>
        <authorList>
            <person name="Maeda T."/>
            <person name="Takahashi S."/>
            <person name="Yoshida T."/>
            <person name="Shimamura S."/>
            <person name="Takaki Y."/>
            <person name="Nagai Y."/>
            <person name="Toyoda A."/>
            <person name="Suzuki Y."/>
            <person name="Arimoto A."/>
            <person name="Ishii H."/>
            <person name="Satoh N."/>
            <person name="Nishiyama T."/>
            <person name="Hasebe M."/>
            <person name="Maruyama T."/>
            <person name="Minagawa J."/>
            <person name="Obokata J."/>
            <person name="Shigenobu S."/>
        </authorList>
    </citation>
    <scope>NUCLEOTIDE SEQUENCE [LARGE SCALE GENOMIC DNA]</scope>
</reference>
<accession>A0AAV4BME1</accession>
<keyword evidence="2" id="KW-1185">Reference proteome</keyword>